<keyword evidence="3" id="KW-0547">Nucleotide-binding</keyword>
<organism evidence="10 11">
    <name type="scientific">Rubroshorea leprosula</name>
    <dbReference type="NCBI Taxonomy" id="152421"/>
    <lineage>
        <taxon>Eukaryota</taxon>
        <taxon>Viridiplantae</taxon>
        <taxon>Streptophyta</taxon>
        <taxon>Embryophyta</taxon>
        <taxon>Tracheophyta</taxon>
        <taxon>Spermatophyta</taxon>
        <taxon>Magnoliopsida</taxon>
        <taxon>eudicotyledons</taxon>
        <taxon>Gunneridae</taxon>
        <taxon>Pentapetalae</taxon>
        <taxon>rosids</taxon>
        <taxon>malvids</taxon>
        <taxon>Malvales</taxon>
        <taxon>Dipterocarpaceae</taxon>
        <taxon>Rubroshorea</taxon>
    </lineage>
</organism>
<keyword evidence="1" id="KW-0433">Leucine-rich repeat</keyword>
<dbReference type="Gene3D" id="1.10.10.10">
    <property type="entry name" value="Winged helix-like DNA-binding domain superfamily/Winged helix DNA-binding domain"/>
    <property type="match status" value="1"/>
</dbReference>
<dbReference type="InterPro" id="IPR032675">
    <property type="entry name" value="LRR_dom_sf"/>
</dbReference>
<evidence type="ECO:0000259" key="8">
    <source>
        <dbReference type="Pfam" id="PF23559"/>
    </source>
</evidence>
<dbReference type="GO" id="GO:0005524">
    <property type="term" value="F:ATP binding"/>
    <property type="evidence" value="ECO:0007669"/>
    <property type="project" value="UniProtKB-KW"/>
</dbReference>
<feature type="domain" description="Disease resistance protein winged helix" evidence="8">
    <location>
        <begin position="437"/>
        <end position="510"/>
    </location>
</feature>
<feature type="domain" description="R13L1/DRL21-like LRR repeat region" evidence="9">
    <location>
        <begin position="630"/>
        <end position="765"/>
    </location>
</feature>
<evidence type="ECO:0000259" key="9">
    <source>
        <dbReference type="Pfam" id="PF25019"/>
    </source>
</evidence>
<dbReference type="FunFam" id="1.10.10.10:FF:000322">
    <property type="entry name" value="Probable disease resistance protein At1g63360"/>
    <property type="match status" value="1"/>
</dbReference>
<gene>
    <name evidence="10" type="ORF">SLEP1_g55594</name>
</gene>
<dbReference type="Proteomes" id="UP001054252">
    <property type="component" value="Unassembled WGS sequence"/>
</dbReference>
<keyword evidence="5" id="KW-0067">ATP-binding</keyword>
<evidence type="ECO:0000313" key="11">
    <source>
        <dbReference type="Proteomes" id="UP001054252"/>
    </source>
</evidence>
<dbReference type="SUPFAM" id="SSF52058">
    <property type="entry name" value="L domain-like"/>
    <property type="match status" value="2"/>
</dbReference>
<evidence type="ECO:0000259" key="6">
    <source>
        <dbReference type="Pfam" id="PF00931"/>
    </source>
</evidence>
<dbReference type="Pfam" id="PF18052">
    <property type="entry name" value="Rx_N"/>
    <property type="match status" value="1"/>
</dbReference>
<evidence type="ECO:0000256" key="5">
    <source>
        <dbReference type="ARBA" id="ARBA00022840"/>
    </source>
</evidence>
<dbReference type="Gene3D" id="3.80.10.10">
    <property type="entry name" value="Ribonuclease Inhibitor"/>
    <property type="match status" value="3"/>
</dbReference>
<accession>A0AAV5MJP5</accession>
<dbReference type="InterPro" id="IPR042197">
    <property type="entry name" value="Apaf_helical"/>
</dbReference>
<dbReference type="PRINTS" id="PR00364">
    <property type="entry name" value="DISEASERSIST"/>
</dbReference>
<dbReference type="EMBL" id="BPVZ01000271">
    <property type="protein sequence ID" value="GKV48802.1"/>
    <property type="molecule type" value="Genomic_DNA"/>
</dbReference>
<dbReference type="Pfam" id="PF23559">
    <property type="entry name" value="WHD_DRP"/>
    <property type="match status" value="1"/>
</dbReference>
<keyword evidence="4" id="KW-0611">Plant defense</keyword>
<dbReference type="Gene3D" id="1.10.8.430">
    <property type="entry name" value="Helical domain of apoptotic protease-activating factors"/>
    <property type="match status" value="1"/>
</dbReference>
<keyword evidence="2" id="KW-0677">Repeat</keyword>
<reference evidence="10 11" key="1">
    <citation type="journal article" date="2021" name="Commun. Biol.">
        <title>The genome of Shorea leprosula (Dipterocarpaceae) highlights the ecological relevance of drought in aseasonal tropical rainforests.</title>
        <authorList>
            <person name="Ng K.K.S."/>
            <person name="Kobayashi M.J."/>
            <person name="Fawcett J.A."/>
            <person name="Hatakeyama M."/>
            <person name="Paape T."/>
            <person name="Ng C.H."/>
            <person name="Ang C.C."/>
            <person name="Tnah L.H."/>
            <person name="Lee C.T."/>
            <person name="Nishiyama T."/>
            <person name="Sese J."/>
            <person name="O'Brien M.J."/>
            <person name="Copetti D."/>
            <person name="Mohd Noor M.I."/>
            <person name="Ong R.C."/>
            <person name="Putra M."/>
            <person name="Sireger I.Z."/>
            <person name="Indrioko S."/>
            <person name="Kosugi Y."/>
            <person name="Izuno A."/>
            <person name="Isagi Y."/>
            <person name="Lee S.L."/>
            <person name="Shimizu K.K."/>
        </authorList>
    </citation>
    <scope>NUCLEOTIDE SEQUENCE [LARGE SCALE GENOMIC DNA]</scope>
    <source>
        <strain evidence="10">214</strain>
    </source>
</reference>
<dbReference type="InterPro" id="IPR041118">
    <property type="entry name" value="Rx_N"/>
</dbReference>
<proteinExistence type="predicted"/>
<evidence type="ECO:0000256" key="2">
    <source>
        <dbReference type="ARBA" id="ARBA00022737"/>
    </source>
</evidence>
<dbReference type="InterPro" id="IPR058922">
    <property type="entry name" value="WHD_DRP"/>
</dbReference>
<evidence type="ECO:0000256" key="3">
    <source>
        <dbReference type="ARBA" id="ARBA00022741"/>
    </source>
</evidence>
<comment type="caution">
    <text evidence="10">The sequence shown here is derived from an EMBL/GenBank/DDBJ whole genome shotgun (WGS) entry which is preliminary data.</text>
</comment>
<dbReference type="InterPro" id="IPR038005">
    <property type="entry name" value="RX-like_CC"/>
</dbReference>
<dbReference type="Gene3D" id="1.20.5.4130">
    <property type="match status" value="1"/>
</dbReference>
<dbReference type="PANTHER" id="PTHR36766">
    <property type="entry name" value="PLANT BROAD-SPECTRUM MILDEW RESISTANCE PROTEIN RPW8"/>
    <property type="match status" value="1"/>
</dbReference>
<dbReference type="Pfam" id="PF00931">
    <property type="entry name" value="NB-ARC"/>
    <property type="match status" value="1"/>
</dbReference>
<dbReference type="AlphaFoldDB" id="A0AAV5MJP5"/>
<dbReference type="Pfam" id="PF25019">
    <property type="entry name" value="LRR_R13L1-DRL21"/>
    <property type="match status" value="1"/>
</dbReference>
<dbReference type="InterPro" id="IPR002182">
    <property type="entry name" value="NB-ARC"/>
</dbReference>
<dbReference type="GO" id="GO:0043531">
    <property type="term" value="F:ADP binding"/>
    <property type="evidence" value="ECO:0007669"/>
    <property type="project" value="InterPro"/>
</dbReference>
<evidence type="ECO:0000256" key="1">
    <source>
        <dbReference type="ARBA" id="ARBA00022614"/>
    </source>
</evidence>
<dbReference type="Gene3D" id="3.40.50.300">
    <property type="entry name" value="P-loop containing nucleotide triphosphate hydrolases"/>
    <property type="match status" value="1"/>
</dbReference>
<dbReference type="CDD" id="cd14798">
    <property type="entry name" value="RX-CC_like"/>
    <property type="match status" value="1"/>
</dbReference>
<dbReference type="GO" id="GO:0051707">
    <property type="term" value="P:response to other organism"/>
    <property type="evidence" value="ECO:0007669"/>
    <property type="project" value="UniProtKB-ARBA"/>
</dbReference>
<evidence type="ECO:0000259" key="7">
    <source>
        <dbReference type="Pfam" id="PF18052"/>
    </source>
</evidence>
<dbReference type="InterPro" id="IPR036388">
    <property type="entry name" value="WH-like_DNA-bd_sf"/>
</dbReference>
<name>A0AAV5MJP5_9ROSI</name>
<feature type="domain" description="NB-ARC" evidence="6">
    <location>
        <begin position="178"/>
        <end position="352"/>
    </location>
</feature>
<dbReference type="PANTHER" id="PTHR36766:SF70">
    <property type="entry name" value="DISEASE RESISTANCE PROTEIN RGA4"/>
    <property type="match status" value="1"/>
</dbReference>
<dbReference type="InterPro" id="IPR056789">
    <property type="entry name" value="LRR_R13L1-DRL21"/>
</dbReference>
<keyword evidence="11" id="KW-1185">Reference proteome</keyword>
<sequence length="1154" mass="129745">MAELVLNFVTPIIENAVSKAISLAAAQISKAWGLEKELRELTQTLTMIQGLLQDAEGRQESNPAIWNWLQQLRDVAYDAMDVLDEYGYEVLKHKVQTQRRKRKQVRTFFALFNPIAFRLSMADNIRKINRTLVKINNHGVSDLLIKFSDQSHSTAGARPYPRTDSILDCLKFVGRDNDVLEIVNKLENIRSQHLLSGISIVGLGGIGKTTLAKSICSMVKEQKLYDLVAWVCVSEEFDEKTILGDMLEYLDGFAGQMNNIDALIQKPGQKLENRKFLLVLDDMWNDDRDKWDSFKSCLLKILKTSGNSILVTTRSDTVASIMEAPPMQKHDMLKLSDHECWLIIEVVVLRSSTETSIPLDLVGIGQEIAKKCGGLPLVASVIGGALSHEMKIDKWQEILDDEAWILQDENKKILSILKISFDCFPSSLKTCFSYCSIFPKDAVIFKDDLIQLWMAQGFLHNSNGSLVEMEDIGNEYFNQLLSNSLLQDIKWDLYGNIESCKMHDVLHDLALLVSKDVDVFCSMASDLKSLQSMKLMAVQNKKLSTFLGKLKHLKYLDISRAYVTVAPKTFSKLYNLQTSKFLDCGPNGIANLISWRHIYSIHPHDISIMQLTSLRTLSHFVVGTKKGCQIENLGCLSQLGGKLGILKLEHVRSKLEASKANLKEKTKLHQLTLHWSSGNERAVNNNNDEEVLKGLQPHSTLKSLSINGYKGKMFPSWMGNDINSSGPSFLLYNMVELQLINCDKCTCIPSLGLLPSLKVLCIERMENVRRMGHKLQLGGVESIRLFPALKTLVVCDMERLEEWVEVVEDAAIGSQGVIVFPCLEKLLIFECPLLKTWSMGGFSSHHKLSELLIEHCLSLTTIPSLDGLSALEKLELFSYDGLTSLPIGLGSCISLQLLEINGCQNLNSIPSINGLTSLERLNLICCHGLTCLPIGLDSCISLQLLKIFQCQNLNSILSMNGLTYLERLYLTRCDGLTCLPIGLDSCISLQQLAIRSCPNLISIPEDIRKLHSLDVLRIIECENLRSISGEWLASLTCLKGLHLGHFWSELEDFPRLTSIHKLHTSLEKLELYEWDTLESLPHQLQHLTALKELTLLKFNGLEALPERLGDLSSLHRLVIWSCPNLTHLPSIEAMRRLSNLQYLGIRHCPKLKKS</sequence>
<evidence type="ECO:0000313" key="10">
    <source>
        <dbReference type="EMBL" id="GKV48802.1"/>
    </source>
</evidence>
<feature type="domain" description="Disease resistance N-terminal" evidence="7">
    <location>
        <begin position="13"/>
        <end position="102"/>
    </location>
</feature>
<evidence type="ECO:0000256" key="4">
    <source>
        <dbReference type="ARBA" id="ARBA00022821"/>
    </source>
</evidence>
<dbReference type="GO" id="GO:0006952">
    <property type="term" value="P:defense response"/>
    <property type="evidence" value="ECO:0007669"/>
    <property type="project" value="UniProtKB-KW"/>
</dbReference>
<protein>
    <submittedName>
        <fullName evidence="10">Uncharacterized protein</fullName>
    </submittedName>
</protein>
<dbReference type="InterPro" id="IPR027417">
    <property type="entry name" value="P-loop_NTPase"/>
</dbReference>
<dbReference type="SUPFAM" id="SSF52540">
    <property type="entry name" value="P-loop containing nucleoside triphosphate hydrolases"/>
    <property type="match status" value="1"/>
</dbReference>